<dbReference type="SUPFAM" id="SSF55394">
    <property type="entry name" value="Bactericidal permeability-increasing protein, BPI"/>
    <property type="match status" value="1"/>
</dbReference>
<dbReference type="AlphaFoldDB" id="A0A146K9E3"/>
<feature type="non-terminal residue" evidence="1">
    <location>
        <position position="1"/>
    </location>
</feature>
<dbReference type="GO" id="GO:0008289">
    <property type="term" value="F:lipid binding"/>
    <property type="evidence" value="ECO:0007669"/>
    <property type="project" value="InterPro"/>
</dbReference>
<name>A0A146K9E3_9EUKA</name>
<protein>
    <submittedName>
        <fullName evidence="1">BPI-like protein</fullName>
    </submittedName>
</protein>
<organism evidence="1">
    <name type="scientific">Trepomonas sp. PC1</name>
    <dbReference type="NCBI Taxonomy" id="1076344"/>
    <lineage>
        <taxon>Eukaryota</taxon>
        <taxon>Metamonada</taxon>
        <taxon>Diplomonadida</taxon>
        <taxon>Hexamitidae</taxon>
        <taxon>Hexamitinae</taxon>
        <taxon>Trepomonas</taxon>
    </lineage>
</organism>
<dbReference type="InterPro" id="IPR017943">
    <property type="entry name" value="Bactericidal_perm-incr_a/b_dom"/>
</dbReference>
<dbReference type="Gene3D" id="3.15.10.10">
    <property type="entry name" value="Bactericidal permeability-increasing protein, domain 1"/>
    <property type="match status" value="1"/>
</dbReference>
<dbReference type="EMBL" id="GDID01003124">
    <property type="protein sequence ID" value="JAP93482.1"/>
    <property type="molecule type" value="Transcribed_RNA"/>
</dbReference>
<accession>A0A146K9E3</accession>
<gene>
    <name evidence="1" type="ORF">TPC1_14228</name>
</gene>
<proteinExistence type="predicted"/>
<evidence type="ECO:0000313" key="1">
    <source>
        <dbReference type="EMBL" id="JAP93482.1"/>
    </source>
</evidence>
<sequence>IPLCERTAYDRENVSDADANLNVRVSNEASFKVLDLQLNAISKLCQEVPIPDQQFETLGIQFALYDITFAEADFSDTKGDNLGDRIQFAVKDAHVTVLFQYKFTQMTYPYFSGTGSGIADLVMNIQLQTGISLSETCEYHFKLTDLVTTMQMTQFQLKLPDSPAILQALVNMLTVSFQRIFNEITLHWLGNLGQIMNDNLQKEHTASWVNITLATDQRKINQWLDNAFFFNTTGQMCNFFYDDEVCVGWQHDTIEIQPQPKKIFNKGVQFYISVNALQSAFDHAVRMNLTDDKINVMQVVNTGVLVEVQTSDSRMQILCQIKGKTVKNDDVDISQPVIVFKRLIRSSKEFDVEAYFEKMNKIFEICCQTIYTFGFVDQTNQIVSYSSPSWVLLGMELQELQ</sequence>
<reference evidence="1" key="1">
    <citation type="submission" date="2015-07" db="EMBL/GenBank/DDBJ databases">
        <title>Adaptation to a free-living lifestyle via gene acquisitions in the diplomonad Trepomonas sp. PC1.</title>
        <authorList>
            <person name="Xu F."/>
            <person name="Jerlstrom-Hultqvist J."/>
            <person name="Kolisko M."/>
            <person name="Simpson A.G.B."/>
            <person name="Roger A.J."/>
            <person name="Svard S.G."/>
            <person name="Andersson J.O."/>
        </authorList>
    </citation>
    <scope>NUCLEOTIDE SEQUENCE</scope>
    <source>
        <strain evidence="1">PC1</strain>
    </source>
</reference>